<comment type="catalytic activity">
    <reaction evidence="1 13 14">
        <text>adenosine 5'-phosphosulfate + ATP = 3'-phosphoadenylyl sulfate + ADP + H(+)</text>
        <dbReference type="Rhea" id="RHEA:24152"/>
        <dbReference type="ChEBI" id="CHEBI:15378"/>
        <dbReference type="ChEBI" id="CHEBI:30616"/>
        <dbReference type="ChEBI" id="CHEBI:58243"/>
        <dbReference type="ChEBI" id="CHEBI:58339"/>
        <dbReference type="ChEBI" id="CHEBI:456216"/>
        <dbReference type="EC" id="2.7.1.25"/>
    </reaction>
</comment>
<evidence type="ECO:0000256" key="2">
    <source>
        <dbReference type="ARBA" id="ARBA00002632"/>
    </source>
</evidence>
<dbReference type="Pfam" id="PF01583">
    <property type="entry name" value="APS_kinase"/>
    <property type="match status" value="1"/>
</dbReference>
<keyword evidence="7 13" id="KW-0547">Nucleotide-binding</keyword>
<evidence type="ECO:0000313" key="16">
    <source>
        <dbReference type="EMBL" id="GLS03832.1"/>
    </source>
</evidence>
<dbReference type="NCBIfam" id="NF003013">
    <property type="entry name" value="PRK03846.1"/>
    <property type="match status" value="1"/>
</dbReference>
<evidence type="ECO:0000256" key="10">
    <source>
        <dbReference type="ARBA" id="ARBA00029724"/>
    </source>
</evidence>
<keyword evidence="9 13" id="KW-0067">ATP-binding</keyword>
<evidence type="ECO:0000256" key="11">
    <source>
        <dbReference type="ARBA" id="ARBA00031393"/>
    </source>
</evidence>
<evidence type="ECO:0000256" key="14">
    <source>
        <dbReference type="RuleBase" id="RU004347"/>
    </source>
</evidence>
<comment type="caution">
    <text evidence="16">The sequence shown here is derived from an EMBL/GenBank/DDBJ whole genome shotgun (WGS) entry which is preliminary data.</text>
</comment>
<sequence>MNSIPQNIVKTQGAVFREDRERLLNQTASTIWITGLSASGKSTIAYALERALFDKGRLCYVLDGDNVRHGLNCNLGFSAEDRTENIRRVAEVAKLMNDAGVIVITAFISPFAKDRELARDAIGTETFKEIYLNTPIETCEGRDPKGLYRKARAGEIKDFTGVQSPYEAPEFPSLVIDTSRCHIDEAVQRILLQL</sequence>
<keyword evidence="13" id="KW-0597">Phosphoprotein</keyword>
<feature type="binding site" evidence="13">
    <location>
        <begin position="35"/>
        <end position="42"/>
    </location>
    <ligand>
        <name>ATP</name>
        <dbReference type="ChEBI" id="CHEBI:30616"/>
    </ligand>
</feature>
<gene>
    <name evidence="13 16" type="primary">cysC</name>
    <name evidence="16" type="ORF">GCM10007860_09770</name>
</gene>
<feature type="domain" description="APS kinase" evidence="15">
    <location>
        <begin position="29"/>
        <end position="177"/>
    </location>
</feature>
<reference evidence="17" key="1">
    <citation type="journal article" date="2019" name="Int. J. Syst. Evol. Microbiol.">
        <title>The Global Catalogue of Microorganisms (GCM) 10K type strain sequencing project: providing services to taxonomists for standard genome sequencing and annotation.</title>
        <authorList>
            <consortium name="The Broad Institute Genomics Platform"/>
            <consortium name="The Broad Institute Genome Sequencing Center for Infectious Disease"/>
            <person name="Wu L."/>
            <person name="Ma J."/>
        </authorList>
    </citation>
    <scope>NUCLEOTIDE SEQUENCE [LARGE SCALE GENOMIC DNA]</scope>
    <source>
        <strain evidence="17">NBRC 104970</strain>
    </source>
</reference>
<keyword evidence="17" id="KW-1185">Reference proteome</keyword>
<accession>A0ABQ6BUE2</accession>
<comment type="similarity">
    <text evidence="4 13 14">Belongs to the APS kinase family.</text>
</comment>
<dbReference type="SUPFAM" id="SSF52540">
    <property type="entry name" value="P-loop containing nucleoside triphosphate hydrolases"/>
    <property type="match status" value="1"/>
</dbReference>
<dbReference type="GO" id="GO:0016301">
    <property type="term" value="F:kinase activity"/>
    <property type="evidence" value="ECO:0007669"/>
    <property type="project" value="UniProtKB-KW"/>
</dbReference>
<evidence type="ECO:0000259" key="15">
    <source>
        <dbReference type="Pfam" id="PF01583"/>
    </source>
</evidence>
<evidence type="ECO:0000256" key="1">
    <source>
        <dbReference type="ARBA" id="ARBA00001823"/>
    </source>
</evidence>
<evidence type="ECO:0000256" key="5">
    <source>
        <dbReference type="ARBA" id="ARBA00012121"/>
    </source>
</evidence>
<evidence type="ECO:0000256" key="13">
    <source>
        <dbReference type="HAMAP-Rule" id="MF_00065"/>
    </source>
</evidence>
<dbReference type="InterPro" id="IPR059117">
    <property type="entry name" value="APS_kinase_dom"/>
</dbReference>
<dbReference type="PANTHER" id="PTHR11055">
    <property type="entry name" value="BIFUNCTIONAL 3'-PHOSPHOADENOSINE 5'-PHOSPHOSULFATE SYNTHASE"/>
    <property type="match status" value="1"/>
</dbReference>
<name>A0ABQ6BUE2_9NEIS</name>
<dbReference type="EMBL" id="BSOZ01000009">
    <property type="protein sequence ID" value="GLS03832.1"/>
    <property type="molecule type" value="Genomic_DNA"/>
</dbReference>
<evidence type="ECO:0000256" key="3">
    <source>
        <dbReference type="ARBA" id="ARBA00004806"/>
    </source>
</evidence>
<evidence type="ECO:0000256" key="12">
    <source>
        <dbReference type="ARBA" id="ARBA00031464"/>
    </source>
</evidence>
<organism evidence="16 17">
    <name type="scientific">Chitiniphilus shinanonensis</name>
    <dbReference type="NCBI Taxonomy" id="553088"/>
    <lineage>
        <taxon>Bacteria</taxon>
        <taxon>Pseudomonadati</taxon>
        <taxon>Pseudomonadota</taxon>
        <taxon>Betaproteobacteria</taxon>
        <taxon>Neisseriales</taxon>
        <taxon>Chitinibacteraceae</taxon>
        <taxon>Chitiniphilus</taxon>
    </lineage>
</organism>
<dbReference type="CDD" id="cd02027">
    <property type="entry name" value="APSK"/>
    <property type="match status" value="1"/>
</dbReference>
<feature type="active site" description="Phosphoserine intermediate" evidence="13">
    <location>
        <position position="109"/>
    </location>
</feature>
<dbReference type="PANTHER" id="PTHR11055:SF1">
    <property type="entry name" value="PAPS SYNTHETASE, ISOFORM D"/>
    <property type="match status" value="1"/>
</dbReference>
<evidence type="ECO:0000256" key="8">
    <source>
        <dbReference type="ARBA" id="ARBA00022777"/>
    </source>
</evidence>
<dbReference type="NCBIfam" id="TIGR00455">
    <property type="entry name" value="apsK"/>
    <property type="match status" value="1"/>
</dbReference>
<dbReference type="HAMAP" id="MF_00065">
    <property type="entry name" value="Adenylyl_sulf_kinase"/>
    <property type="match status" value="1"/>
</dbReference>
<proteinExistence type="inferred from homology"/>
<dbReference type="RefSeq" id="WP_051083188.1">
    <property type="nucleotide sequence ID" value="NZ_BSOZ01000009.1"/>
</dbReference>
<evidence type="ECO:0000256" key="9">
    <source>
        <dbReference type="ARBA" id="ARBA00022840"/>
    </source>
</evidence>
<protein>
    <recommendedName>
        <fullName evidence="5 13">Adenylyl-sulfate kinase</fullName>
        <ecNumber evidence="5 13">2.7.1.25</ecNumber>
    </recommendedName>
    <alternativeName>
        <fullName evidence="11 13">APS kinase</fullName>
    </alternativeName>
    <alternativeName>
        <fullName evidence="12 13">ATP adenosine-5'-phosphosulfate 3'-phosphotransferase</fullName>
    </alternativeName>
    <alternativeName>
        <fullName evidence="10 13">Adenosine-5'-phosphosulfate kinase</fullName>
    </alternativeName>
</protein>
<dbReference type="EC" id="2.7.1.25" evidence="5 13"/>
<evidence type="ECO:0000313" key="17">
    <source>
        <dbReference type="Proteomes" id="UP001156836"/>
    </source>
</evidence>
<keyword evidence="8 13" id="KW-0418">Kinase</keyword>
<dbReference type="Gene3D" id="3.40.50.300">
    <property type="entry name" value="P-loop containing nucleotide triphosphate hydrolases"/>
    <property type="match status" value="1"/>
</dbReference>
<evidence type="ECO:0000256" key="6">
    <source>
        <dbReference type="ARBA" id="ARBA00022679"/>
    </source>
</evidence>
<evidence type="ECO:0000256" key="4">
    <source>
        <dbReference type="ARBA" id="ARBA00007008"/>
    </source>
</evidence>
<keyword evidence="6 13" id="KW-0808">Transferase</keyword>
<dbReference type="InterPro" id="IPR027417">
    <property type="entry name" value="P-loop_NTPase"/>
</dbReference>
<dbReference type="Proteomes" id="UP001156836">
    <property type="component" value="Unassembled WGS sequence"/>
</dbReference>
<dbReference type="InterPro" id="IPR002891">
    <property type="entry name" value="APS"/>
</dbReference>
<comment type="pathway">
    <text evidence="3 13 14">Sulfur metabolism; hydrogen sulfide biosynthesis; sulfite from sulfate: step 2/3.</text>
</comment>
<comment type="function">
    <text evidence="2 13 14">Catalyzes the synthesis of activated sulfate.</text>
</comment>
<evidence type="ECO:0000256" key="7">
    <source>
        <dbReference type="ARBA" id="ARBA00022741"/>
    </source>
</evidence>